<keyword evidence="1" id="KW-0812">Transmembrane</keyword>
<feature type="transmembrane region" description="Helical" evidence="1">
    <location>
        <begin position="6"/>
        <end position="25"/>
    </location>
</feature>
<keyword evidence="1" id="KW-1133">Transmembrane helix</keyword>
<proteinExistence type="predicted"/>
<keyword evidence="3" id="KW-1185">Reference proteome</keyword>
<organism evidence="2 3">
    <name type="scientific">Paenibacillus cookii</name>
    <dbReference type="NCBI Taxonomy" id="157839"/>
    <lineage>
        <taxon>Bacteria</taxon>
        <taxon>Bacillati</taxon>
        <taxon>Bacillota</taxon>
        <taxon>Bacilli</taxon>
        <taxon>Bacillales</taxon>
        <taxon>Paenibacillaceae</taxon>
        <taxon>Paenibacillus</taxon>
    </lineage>
</organism>
<reference evidence="2 3" key="1">
    <citation type="submission" date="2021-03" db="EMBL/GenBank/DDBJ databases">
        <title>Antimicrobial resistance genes in bacteria isolated from Japanese honey, and their potential for conferring macrolide and lincosamide resistance in the American foulbrood pathogen Paenibacillus larvae.</title>
        <authorList>
            <person name="Okamoto M."/>
            <person name="Kumagai M."/>
            <person name="Kanamori H."/>
            <person name="Takamatsu D."/>
        </authorList>
    </citation>
    <scope>NUCLEOTIDE SEQUENCE [LARGE SCALE GENOMIC DNA]</scope>
    <source>
        <strain evidence="2 3">J21TS3</strain>
    </source>
</reference>
<dbReference type="RefSeq" id="WP_212949281.1">
    <property type="nucleotide sequence ID" value="NZ_BORW01000007.1"/>
</dbReference>
<gene>
    <name evidence="2" type="ORF">J21TS3_19750</name>
</gene>
<evidence type="ECO:0000313" key="2">
    <source>
        <dbReference type="EMBL" id="GIO67154.1"/>
    </source>
</evidence>
<sequence>MDFTQFILLLVLSLFFGVFVVKLGIDNSQTHKLTKEMLEELREIKELLREDPPHPPHH</sequence>
<evidence type="ECO:0000256" key="1">
    <source>
        <dbReference type="SAM" id="Phobius"/>
    </source>
</evidence>
<evidence type="ECO:0000313" key="3">
    <source>
        <dbReference type="Proteomes" id="UP000680638"/>
    </source>
</evidence>
<name>A0ABQ4LVA3_9BACL</name>
<dbReference type="EMBL" id="BORW01000007">
    <property type="protein sequence ID" value="GIO67154.1"/>
    <property type="molecule type" value="Genomic_DNA"/>
</dbReference>
<dbReference type="Proteomes" id="UP000680638">
    <property type="component" value="Unassembled WGS sequence"/>
</dbReference>
<comment type="caution">
    <text evidence="2">The sequence shown here is derived from an EMBL/GenBank/DDBJ whole genome shotgun (WGS) entry which is preliminary data.</text>
</comment>
<protein>
    <submittedName>
        <fullName evidence="2">Uncharacterized protein</fullName>
    </submittedName>
</protein>
<accession>A0ABQ4LVA3</accession>
<keyword evidence="1" id="KW-0472">Membrane</keyword>